<sequence>LRYQVVIYRFYYVFWAAQLAYRLR</sequence>
<proteinExistence type="predicted"/>
<comment type="caution">
    <text evidence="1">The sequence shown here is derived from an EMBL/GenBank/DDBJ whole genome shotgun (WGS) entry which is preliminary data.</text>
</comment>
<dbReference type="AlphaFoldDB" id="A0A101M7D3"/>
<feature type="non-terminal residue" evidence="1">
    <location>
        <position position="1"/>
    </location>
</feature>
<evidence type="ECO:0000313" key="1">
    <source>
        <dbReference type="EMBL" id="KUM55384.1"/>
    </source>
</evidence>
<protein>
    <submittedName>
        <fullName evidence="1">Uncharacterized protein</fullName>
    </submittedName>
</protein>
<name>A0A101M7D3_PENFR</name>
<dbReference type="EMBL" id="LLXE01001176">
    <property type="protein sequence ID" value="KUM55384.1"/>
    <property type="molecule type" value="Genomic_DNA"/>
</dbReference>
<organism evidence="1 2">
    <name type="scientific">Penicillium freii</name>
    <dbReference type="NCBI Taxonomy" id="48697"/>
    <lineage>
        <taxon>Eukaryota</taxon>
        <taxon>Fungi</taxon>
        <taxon>Dikarya</taxon>
        <taxon>Ascomycota</taxon>
        <taxon>Pezizomycotina</taxon>
        <taxon>Eurotiomycetes</taxon>
        <taxon>Eurotiomycetidae</taxon>
        <taxon>Eurotiales</taxon>
        <taxon>Aspergillaceae</taxon>
        <taxon>Penicillium</taxon>
    </lineage>
</organism>
<accession>A0A101M7D3</accession>
<keyword evidence="2" id="KW-1185">Reference proteome</keyword>
<gene>
    <name evidence="1" type="ORF">ACN42_g11906</name>
</gene>
<reference evidence="1 2" key="1">
    <citation type="submission" date="2015-10" db="EMBL/GenBank/DDBJ databases">
        <title>Genome sequencing of Penicillium freii.</title>
        <authorList>
            <person name="Nguyen H.D."/>
            <person name="Visagie C.M."/>
            <person name="Seifert K.A."/>
        </authorList>
    </citation>
    <scope>NUCLEOTIDE SEQUENCE [LARGE SCALE GENOMIC DNA]</scope>
    <source>
        <strain evidence="1 2">DAOM 242723</strain>
    </source>
</reference>
<evidence type="ECO:0000313" key="2">
    <source>
        <dbReference type="Proteomes" id="UP000055045"/>
    </source>
</evidence>
<dbReference type="Proteomes" id="UP000055045">
    <property type="component" value="Unassembled WGS sequence"/>
</dbReference>